<dbReference type="SUPFAM" id="SSF48726">
    <property type="entry name" value="Immunoglobulin"/>
    <property type="match status" value="1"/>
</dbReference>
<dbReference type="InterPro" id="IPR036179">
    <property type="entry name" value="Ig-like_dom_sf"/>
</dbReference>
<dbReference type="EMBL" id="CACVKT020008819">
    <property type="protein sequence ID" value="CAC5417796.1"/>
    <property type="molecule type" value="Genomic_DNA"/>
</dbReference>
<dbReference type="CDD" id="cd00096">
    <property type="entry name" value="Ig"/>
    <property type="match status" value="1"/>
</dbReference>
<dbReference type="Proteomes" id="UP000507470">
    <property type="component" value="Unassembled WGS sequence"/>
</dbReference>
<dbReference type="SMART" id="SM00409">
    <property type="entry name" value="IG"/>
    <property type="match status" value="1"/>
</dbReference>
<evidence type="ECO:0000259" key="1">
    <source>
        <dbReference type="PROSITE" id="PS50835"/>
    </source>
</evidence>
<gene>
    <name evidence="2" type="ORF">MCOR_50279</name>
</gene>
<organism evidence="2 3">
    <name type="scientific">Mytilus coruscus</name>
    <name type="common">Sea mussel</name>
    <dbReference type="NCBI Taxonomy" id="42192"/>
    <lineage>
        <taxon>Eukaryota</taxon>
        <taxon>Metazoa</taxon>
        <taxon>Spiralia</taxon>
        <taxon>Lophotrochozoa</taxon>
        <taxon>Mollusca</taxon>
        <taxon>Bivalvia</taxon>
        <taxon>Autobranchia</taxon>
        <taxon>Pteriomorphia</taxon>
        <taxon>Mytilida</taxon>
        <taxon>Mytiloidea</taxon>
        <taxon>Mytilidae</taxon>
        <taxon>Mytilinae</taxon>
        <taxon>Mytilus</taxon>
    </lineage>
</organism>
<name>A0A6J8ECS9_MYTCO</name>
<feature type="domain" description="Ig-like" evidence="1">
    <location>
        <begin position="108"/>
        <end position="187"/>
    </location>
</feature>
<reference evidence="2 3" key="1">
    <citation type="submission" date="2020-06" db="EMBL/GenBank/DDBJ databases">
        <authorList>
            <person name="Li R."/>
            <person name="Bekaert M."/>
        </authorList>
    </citation>
    <scope>NUCLEOTIDE SEQUENCE [LARGE SCALE GENOMIC DNA]</scope>
    <source>
        <strain evidence="3">wild</strain>
    </source>
</reference>
<dbReference type="AlphaFoldDB" id="A0A6J8ECS9"/>
<dbReference type="InterPro" id="IPR013783">
    <property type="entry name" value="Ig-like_fold"/>
</dbReference>
<proteinExistence type="predicted"/>
<accession>A0A6J8ECS9</accession>
<dbReference type="Gene3D" id="2.60.40.10">
    <property type="entry name" value="Immunoglobulins"/>
    <property type="match status" value="1"/>
</dbReference>
<dbReference type="OrthoDB" id="10012075at2759"/>
<dbReference type="InterPro" id="IPR003599">
    <property type="entry name" value="Ig_sub"/>
</dbReference>
<dbReference type="PROSITE" id="PS50835">
    <property type="entry name" value="IG_LIKE"/>
    <property type="match status" value="1"/>
</dbReference>
<keyword evidence="3" id="KW-1185">Reference proteome</keyword>
<sequence length="328" mass="37819">MFISTTKTNFFQLDNIHINYITDLVLTQEIIYKTLGSTVELVCPISKTTRPITWFGPLNYKIYAVGMDVSRDVSTQVDINETETDKKSILLIHRLTKDKSGKFRCNPPSVKLLNHTFGSFDIQRNIQCIAHGDPMEYTYGKWEHKSFFNDHIRFLNGTSSGILSLPLQEKRVRYQDSGIYVCSVSNGVPDEYGKYFHKEQSYVLSKGPPVFVKENKRIQYGDLGKPMDLMVYVHSWLNITNHSVATTVGDIKQLKVAIYHITIKDTFHGQLIKLFGWKLVFRFPELTIDQFQNYTITISNELGNADYVTELKSKGNVFKTKFNYFTNN</sequence>
<evidence type="ECO:0000313" key="2">
    <source>
        <dbReference type="EMBL" id="CAC5417796.1"/>
    </source>
</evidence>
<protein>
    <recommendedName>
        <fullName evidence="1">Ig-like domain-containing protein</fullName>
    </recommendedName>
</protein>
<dbReference type="InterPro" id="IPR007110">
    <property type="entry name" value="Ig-like_dom"/>
</dbReference>
<evidence type="ECO:0000313" key="3">
    <source>
        <dbReference type="Proteomes" id="UP000507470"/>
    </source>
</evidence>